<organism evidence="9 10">
    <name type="scientific">Myiagra hebetior</name>
    <dbReference type="NCBI Taxonomy" id="381031"/>
    <lineage>
        <taxon>Eukaryota</taxon>
        <taxon>Metazoa</taxon>
        <taxon>Chordata</taxon>
        <taxon>Craniata</taxon>
        <taxon>Vertebrata</taxon>
        <taxon>Euteleostomi</taxon>
        <taxon>Archelosauria</taxon>
        <taxon>Archosauria</taxon>
        <taxon>Dinosauria</taxon>
        <taxon>Saurischia</taxon>
        <taxon>Theropoda</taxon>
        <taxon>Coelurosauria</taxon>
        <taxon>Aves</taxon>
        <taxon>Neognathae</taxon>
        <taxon>Neoaves</taxon>
        <taxon>Telluraves</taxon>
        <taxon>Australaves</taxon>
        <taxon>Passeriformes</taxon>
        <taxon>Corvoidea</taxon>
        <taxon>Monarchidae</taxon>
        <taxon>Myiagra</taxon>
    </lineage>
</organism>
<comment type="subcellular location">
    <subcellularLocation>
        <location evidence="1">Secreted</location>
    </subcellularLocation>
</comment>
<feature type="domain" description="Saposin A-type" evidence="8">
    <location>
        <begin position="18"/>
        <end position="58"/>
    </location>
</feature>
<dbReference type="InterPro" id="IPR003119">
    <property type="entry name" value="SAP_A"/>
</dbReference>
<keyword evidence="5" id="KW-0325">Glycoprotein</keyword>
<evidence type="ECO:0000256" key="6">
    <source>
        <dbReference type="SAM" id="SignalP"/>
    </source>
</evidence>
<dbReference type="Proteomes" id="UP000534930">
    <property type="component" value="Unassembled WGS sequence"/>
</dbReference>
<evidence type="ECO:0000256" key="5">
    <source>
        <dbReference type="ARBA" id="ARBA00023180"/>
    </source>
</evidence>
<evidence type="ECO:0000259" key="7">
    <source>
        <dbReference type="PROSITE" id="PS50015"/>
    </source>
</evidence>
<dbReference type="PROSITE" id="PS51110">
    <property type="entry name" value="SAP_A"/>
    <property type="match status" value="1"/>
</dbReference>
<feature type="signal peptide" evidence="6">
    <location>
        <begin position="1"/>
        <end position="19"/>
    </location>
</feature>
<dbReference type="AlphaFoldDB" id="A0A7K9J4S8"/>
<protein>
    <submittedName>
        <fullName evidence="9">PSPB protein</fullName>
    </submittedName>
</protein>
<dbReference type="SUPFAM" id="SSF47862">
    <property type="entry name" value="Saposin"/>
    <property type="match status" value="1"/>
</dbReference>
<proteinExistence type="predicted"/>
<evidence type="ECO:0000259" key="8">
    <source>
        <dbReference type="PROSITE" id="PS51110"/>
    </source>
</evidence>
<gene>
    <name evidence="9" type="primary">Sftpb</name>
    <name evidence="9" type="ORF">MYIHEB_R15434</name>
</gene>
<evidence type="ECO:0000256" key="3">
    <source>
        <dbReference type="ARBA" id="ARBA00022729"/>
    </source>
</evidence>
<evidence type="ECO:0000313" key="10">
    <source>
        <dbReference type="Proteomes" id="UP000534930"/>
    </source>
</evidence>
<dbReference type="PANTHER" id="PTHR11480">
    <property type="entry name" value="SAPOSIN-RELATED"/>
    <property type="match status" value="1"/>
</dbReference>
<dbReference type="SMART" id="SM00741">
    <property type="entry name" value="SapB"/>
    <property type="match status" value="1"/>
</dbReference>
<sequence>MALALPLLLALLGTTPGLGAPGGACGVPPSAWCQNWMTALRCGALGRCPRLTQGSPDMDICAVCQQLVGLLHHISNQSTVEVVLNQVEGILCLHLPFVVTPCRTLVQALVHRLLYECQHLKPQQVCARVKLCHGEPGAAPTVPVLEVPDTHLQGSSEAGLSRETLPVPVPLCWMCRKLVERAE</sequence>
<feature type="chain" id="PRO_5029859865" evidence="6">
    <location>
        <begin position="20"/>
        <end position="183"/>
    </location>
</feature>
<keyword evidence="2" id="KW-0964">Secreted</keyword>
<dbReference type="InterPro" id="IPR051428">
    <property type="entry name" value="Sphingo_Act-Surfact_Prot"/>
</dbReference>
<keyword evidence="3 6" id="KW-0732">Signal</keyword>
<dbReference type="GO" id="GO:0007193">
    <property type="term" value="P:adenylate cyclase-inhibiting G protein-coupled receptor signaling pathway"/>
    <property type="evidence" value="ECO:0007669"/>
    <property type="project" value="TreeGrafter"/>
</dbReference>
<dbReference type="Gene3D" id="1.10.225.10">
    <property type="entry name" value="Saposin-like"/>
    <property type="match status" value="1"/>
</dbReference>
<evidence type="ECO:0000256" key="1">
    <source>
        <dbReference type="ARBA" id="ARBA00004613"/>
    </source>
</evidence>
<dbReference type="EMBL" id="VWZQ01008746">
    <property type="protein sequence ID" value="NXH32244.1"/>
    <property type="molecule type" value="Genomic_DNA"/>
</dbReference>
<keyword evidence="4" id="KW-1015">Disulfide bond</keyword>
<dbReference type="GO" id="GO:0019216">
    <property type="term" value="P:regulation of lipid metabolic process"/>
    <property type="evidence" value="ECO:0007669"/>
    <property type="project" value="TreeGrafter"/>
</dbReference>
<feature type="non-terminal residue" evidence="9">
    <location>
        <position position="183"/>
    </location>
</feature>
<accession>A0A7K9J4S8</accession>
<evidence type="ECO:0000313" key="9">
    <source>
        <dbReference type="EMBL" id="NXH32244.1"/>
    </source>
</evidence>
<keyword evidence="10" id="KW-1185">Reference proteome</keyword>
<name>A0A7K9J4S8_9CORV</name>
<reference evidence="9 10" key="1">
    <citation type="submission" date="2019-09" db="EMBL/GenBank/DDBJ databases">
        <title>Bird 10,000 Genomes (B10K) Project - Family phase.</title>
        <authorList>
            <person name="Zhang G."/>
        </authorList>
    </citation>
    <scope>NUCLEOTIDE SEQUENCE [LARGE SCALE GENOMIC DNA]</scope>
    <source>
        <strain evidence="9">B10K-DU-001-33</strain>
        <tissue evidence="9">Muscle</tissue>
    </source>
</reference>
<evidence type="ECO:0000256" key="2">
    <source>
        <dbReference type="ARBA" id="ARBA00022525"/>
    </source>
</evidence>
<feature type="domain" description="Saposin B-type" evidence="7">
    <location>
        <begin position="57"/>
        <end position="136"/>
    </location>
</feature>
<feature type="non-terminal residue" evidence="9">
    <location>
        <position position="1"/>
    </location>
</feature>
<dbReference type="PROSITE" id="PS50015">
    <property type="entry name" value="SAP_B"/>
    <property type="match status" value="1"/>
</dbReference>
<dbReference type="InterPro" id="IPR008139">
    <property type="entry name" value="SaposinB_dom"/>
</dbReference>
<dbReference type="PANTHER" id="PTHR11480:SF36">
    <property type="entry name" value="PROSAPOSIN"/>
    <property type="match status" value="1"/>
</dbReference>
<dbReference type="GO" id="GO:0005576">
    <property type="term" value="C:extracellular region"/>
    <property type="evidence" value="ECO:0007669"/>
    <property type="project" value="UniProtKB-SubCell"/>
</dbReference>
<dbReference type="InterPro" id="IPR011001">
    <property type="entry name" value="Saposin-like"/>
</dbReference>
<evidence type="ECO:0000256" key="4">
    <source>
        <dbReference type="ARBA" id="ARBA00023157"/>
    </source>
</evidence>
<comment type="caution">
    <text evidence="9">The sequence shown here is derived from an EMBL/GenBank/DDBJ whole genome shotgun (WGS) entry which is preliminary data.</text>
</comment>